<dbReference type="Proteomes" id="UP000078597">
    <property type="component" value="Unassembled WGS sequence"/>
</dbReference>
<accession>A0A1A8X6U2</accession>
<gene>
    <name evidence="2" type="ORF">PMALA_079180</name>
</gene>
<dbReference type="AlphaFoldDB" id="A0A1A8X6U2"/>
<feature type="signal peptide" evidence="1">
    <location>
        <begin position="1"/>
        <end position="20"/>
    </location>
</feature>
<evidence type="ECO:0000313" key="3">
    <source>
        <dbReference type="Proteomes" id="UP000078597"/>
    </source>
</evidence>
<name>A0A1A8X6U2_PLAMA</name>
<reference evidence="3" key="1">
    <citation type="submission" date="2016-05" db="EMBL/GenBank/DDBJ databases">
        <authorList>
            <person name="Naeem Raeece"/>
        </authorList>
    </citation>
    <scope>NUCLEOTIDE SEQUENCE [LARGE SCALE GENOMIC DNA]</scope>
</reference>
<evidence type="ECO:0000313" key="2">
    <source>
        <dbReference type="EMBL" id="SBT00971.1"/>
    </source>
</evidence>
<sequence length="73" mass="8684">MSITLLASMTLFFLYKFTPAKSWLYSRLQKRKIIEPNEISEETPGFLQNTYEKVNRTYEGSFNNLTNHPQRYS</sequence>
<organism evidence="2 3">
    <name type="scientific">Plasmodium malariae</name>
    <dbReference type="NCBI Taxonomy" id="5858"/>
    <lineage>
        <taxon>Eukaryota</taxon>
        <taxon>Sar</taxon>
        <taxon>Alveolata</taxon>
        <taxon>Apicomplexa</taxon>
        <taxon>Aconoidasida</taxon>
        <taxon>Haemosporida</taxon>
        <taxon>Plasmodiidae</taxon>
        <taxon>Plasmodium</taxon>
        <taxon>Plasmodium (Plasmodium)</taxon>
    </lineage>
</organism>
<evidence type="ECO:0000256" key="1">
    <source>
        <dbReference type="SAM" id="SignalP"/>
    </source>
</evidence>
<proteinExistence type="predicted"/>
<keyword evidence="1" id="KW-0732">Signal</keyword>
<dbReference type="EMBL" id="FLQW01006750">
    <property type="protein sequence ID" value="SBT00971.1"/>
    <property type="molecule type" value="Genomic_DNA"/>
</dbReference>
<feature type="chain" id="PRO_5008381282" evidence="1">
    <location>
        <begin position="21"/>
        <end position="73"/>
    </location>
</feature>
<protein>
    <submittedName>
        <fullName evidence="2">PIR Superfamily Protein</fullName>
    </submittedName>
</protein>